<dbReference type="Gene3D" id="3.90.25.10">
    <property type="entry name" value="UDP-galactose 4-epimerase, domain 1"/>
    <property type="match status" value="1"/>
</dbReference>
<dbReference type="EMBL" id="AAPV01000001">
    <property type="protein sequence ID" value="EAS85147.1"/>
    <property type="molecule type" value="Genomic_DNA"/>
</dbReference>
<evidence type="ECO:0000256" key="1">
    <source>
        <dbReference type="ARBA" id="ARBA00001937"/>
    </source>
</evidence>
<feature type="domain" description="NAD(P)-binding" evidence="5">
    <location>
        <begin position="10"/>
        <end position="305"/>
    </location>
</feature>
<dbReference type="GO" id="GO:0042351">
    <property type="term" value="P:'de novo' GDP-L-fucose biosynthetic process"/>
    <property type="evidence" value="ECO:0007669"/>
    <property type="project" value="TreeGrafter"/>
</dbReference>
<evidence type="ECO:0000313" key="7">
    <source>
        <dbReference type="Proteomes" id="UP000005306"/>
    </source>
</evidence>
<dbReference type="InterPro" id="IPR006368">
    <property type="entry name" value="GDP_Man_deHydtase"/>
</dbReference>
<evidence type="ECO:0000313" key="6">
    <source>
        <dbReference type="EMBL" id="EAS85147.1"/>
    </source>
</evidence>
<dbReference type="Gene3D" id="3.40.50.720">
    <property type="entry name" value="NAD(P)-binding Rossmann-like Domain"/>
    <property type="match status" value="1"/>
</dbReference>
<dbReference type="PANTHER" id="PTHR43715">
    <property type="entry name" value="GDP-MANNOSE 4,6-DEHYDRATASE"/>
    <property type="match status" value="1"/>
</dbReference>
<sequence length="311" mass="36228">MKKNNSIIIGSGVIGSYLAKFLLSKRQKIIVTSRKRKKAYTNYNKLNIENKIIFEKLNFLKKDEILKLLKKYTPKNIFYFSGQSSLTKSIKLKKVTNDSNYIGAKKILEILHKYELKTNFYKANSGYIFEPNKGLVNIKSKISKNKNPYIQSQIKAHKEVKKFRKKGVNCSSIFFLQVESPLRNNDFFIKKICTHAKLKKNITVGNLNTIRDYSWAPEIVEGIYYLTKIKPRDLMLSSGQGISGYEILKTAYELNKLDYRKYFSINKKFIRPDEVEVMMGSKKNYEILNKKFKYQIKIGGAKLVKKIFNSI</sequence>
<proteinExistence type="inferred from homology"/>
<comment type="cofactor">
    <cofactor evidence="1">
        <name>NADP(+)</name>
        <dbReference type="ChEBI" id="CHEBI:58349"/>
    </cofactor>
</comment>
<evidence type="ECO:0000256" key="3">
    <source>
        <dbReference type="ARBA" id="ARBA00011989"/>
    </source>
</evidence>
<keyword evidence="4" id="KW-0456">Lyase</keyword>
<gene>
    <name evidence="6" type="ORF">PU1002_05481</name>
</gene>
<accession>Q1V0T1</accession>
<dbReference type="InterPro" id="IPR036291">
    <property type="entry name" value="NAD(P)-bd_dom_sf"/>
</dbReference>
<dbReference type="AlphaFoldDB" id="Q1V0T1"/>
<dbReference type="SUPFAM" id="SSF51735">
    <property type="entry name" value="NAD(P)-binding Rossmann-fold domains"/>
    <property type="match status" value="1"/>
</dbReference>
<dbReference type="PANTHER" id="PTHR43715:SF1">
    <property type="entry name" value="GDP-MANNOSE 4,6 DEHYDRATASE"/>
    <property type="match status" value="1"/>
</dbReference>
<dbReference type="HOGENOM" id="CLU_007383_14_0_5"/>
<reference evidence="6 7" key="1">
    <citation type="submission" date="2006-04" db="EMBL/GenBank/DDBJ databases">
        <authorList>
            <person name="Giovannoni S.J."/>
            <person name="Cho J.-C."/>
            <person name="Ferriera S."/>
            <person name="Johnson J."/>
            <person name="Kravitz S."/>
            <person name="Halpern A."/>
            <person name="Remington K."/>
            <person name="Beeson K."/>
            <person name="Tran B."/>
            <person name="Rogers Y.-H."/>
            <person name="Friedman R."/>
            <person name="Venter J.C."/>
        </authorList>
    </citation>
    <scope>NUCLEOTIDE SEQUENCE [LARGE SCALE GENOMIC DNA]</scope>
    <source>
        <strain evidence="6 7">HTCC1002</strain>
    </source>
</reference>
<evidence type="ECO:0000256" key="4">
    <source>
        <dbReference type="ARBA" id="ARBA00023239"/>
    </source>
</evidence>
<dbReference type="Proteomes" id="UP000005306">
    <property type="component" value="Unassembled WGS sequence"/>
</dbReference>
<dbReference type="EC" id="4.2.1.47" evidence="3"/>
<protein>
    <recommendedName>
        <fullName evidence="3">GDP-mannose 4,6-dehydratase</fullName>
        <ecNumber evidence="3">4.2.1.47</ecNumber>
    </recommendedName>
</protein>
<dbReference type="Pfam" id="PF16363">
    <property type="entry name" value="GDP_Man_Dehyd"/>
    <property type="match status" value="1"/>
</dbReference>
<dbReference type="InterPro" id="IPR016040">
    <property type="entry name" value="NAD(P)-bd_dom"/>
</dbReference>
<organism evidence="6 7">
    <name type="scientific">Pelagibacter ubique (strain HTCC1002)</name>
    <dbReference type="NCBI Taxonomy" id="314261"/>
    <lineage>
        <taxon>Bacteria</taxon>
        <taxon>Pseudomonadati</taxon>
        <taxon>Pseudomonadota</taxon>
        <taxon>Alphaproteobacteria</taxon>
        <taxon>Candidatus Pelagibacterales</taxon>
        <taxon>Candidatus Pelagibacteraceae</taxon>
        <taxon>Candidatus Pelagibacter</taxon>
    </lineage>
</organism>
<comment type="caution">
    <text evidence="6">The sequence shown here is derived from an EMBL/GenBank/DDBJ whole genome shotgun (WGS) entry which is preliminary data.</text>
</comment>
<evidence type="ECO:0000256" key="2">
    <source>
        <dbReference type="ARBA" id="ARBA00009263"/>
    </source>
</evidence>
<dbReference type="GO" id="GO:0008446">
    <property type="term" value="F:GDP-mannose 4,6-dehydratase activity"/>
    <property type="evidence" value="ECO:0007669"/>
    <property type="project" value="UniProtKB-EC"/>
</dbReference>
<dbReference type="RefSeq" id="WP_006997734.1">
    <property type="nucleotide sequence ID" value="NZ_CH724130.1"/>
</dbReference>
<evidence type="ECO:0000259" key="5">
    <source>
        <dbReference type="Pfam" id="PF16363"/>
    </source>
</evidence>
<comment type="similarity">
    <text evidence="2">Belongs to the NAD(P)-dependent epimerase/dehydratase family. GDP-mannose 4,6-dehydratase subfamily.</text>
</comment>
<name>Q1V0T1_PELU1</name>